<dbReference type="RefSeq" id="WP_344700134.1">
    <property type="nucleotide sequence ID" value="NZ_BAABBM010000001.1"/>
</dbReference>
<evidence type="ECO:0000256" key="5">
    <source>
        <dbReference type="SAM" id="Phobius"/>
    </source>
</evidence>
<keyword evidence="2" id="KW-0560">Oxidoreductase</keyword>
<keyword evidence="3" id="KW-1015">Disulfide bond</keyword>
<feature type="domain" description="Thioredoxin" evidence="6">
    <location>
        <begin position="32"/>
        <end position="241"/>
    </location>
</feature>
<keyword evidence="5" id="KW-0472">Membrane</keyword>
<dbReference type="Proteomes" id="UP001500827">
    <property type="component" value="Unassembled WGS sequence"/>
</dbReference>
<proteinExistence type="predicted"/>
<dbReference type="Gene3D" id="3.40.30.10">
    <property type="entry name" value="Glutaredoxin"/>
    <property type="match status" value="1"/>
</dbReference>
<comment type="caution">
    <text evidence="7">The sequence shown here is derived from an EMBL/GenBank/DDBJ whole genome shotgun (WGS) entry which is preliminary data.</text>
</comment>
<keyword evidence="8" id="KW-1185">Reference proteome</keyword>
<dbReference type="EMBL" id="BAABBM010000001">
    <property type="protein sequence ID" value="GAA3906368.1"/>
    <property type="molecule type" value="Genomic_DNA"/>
</dbReference>
<keyword evidence="5" id="KW-1133">Transmembrane helix</keyword>
<dbReference type="InterPro" id="IPR036249">
    <property type="entry name" value="Thioredoxin-like_sf"/>
</dbReference>
<feature type="transmembrane region" description="Helical" evidence="5">
    <location>
        <begin position="16"/>
        <end position="38"/>
    </location>
</feature>
<dbReference type="InterPro" id="IPR001853">
    <property type="entry name" value="DSBA-like_thioredoxin_dom"/>
</dbReference>
<dbReference type="PANTHER" id="PTHR13887">
    <property type="entry name" value="GLUTATHIONE S-TRANSFERASE KAPPA"/>
    <property type="match status" value="1"/>
</dbReference>
<evidence type="ECO:0000256" key="4">
    <source>
        <dbReference type="ARBA" id="ARBA00023284"/>
    </source>
</evidence>
<accession>A0ABP7LUB2</accession>
<name>A0ABP7LUB2_9SPHN</name>
<protein>
    <submittedName>
        <fullName evidence="7">DsbA family protein</fullName>
    </submittedName>
</protein>
<evidence type="ECO:0000313" key="7">
    <source>
        <dbReference type="EMBL" id="GAA3906368.1"/>
    </source>
</evidence>
<keyword evidence="1" id="KW-0732">Signal</keyword>
<evidence type="ECO:0000256" key="2">
    <source>
        <dbReference type="ARBA" id="ARBA00023002"/>
    </source>
</evidence>
<dbReference type="InterPro" id="IPR013766">
    <property type="entry name" value="Thioredoxin_domain"/>
</dbReference>
<keyword evidence="4" id="KW-0676">Redox-active center</keyword>
<keyword evidence="5" id="KW-0812">Transmembrane</keyword>
<dbReference type="Pfam" id="PF01323">
    <property type="entry name" value="DSBA"/>
    <property type="match status" value="1"/>
</dbReference>
<evidence type="ECO:0000256" key="1">
    <source>
        <dbReference type="ARBA" id="ARBA00022729"/>
    </source>
</evidence>
<evidence type="ECO:0000256" key="3">
    <source>
        <dbReference type="ARBA" id="ARBA00023157"/>
    </source>
</evidence>
<dbReference type="PANTHER" id="PTHR13887:SF14">
    <property type="entry name" value="DISULFIDE BOND FORMATION PROTEIN D"/>
    <property type="match status" value="1"/>
</dbReference>
<dbReference type="SUPFAM" id="SSF52833">
    <property type="entry name" value="Thioredoxin-like"/>
    <property type="match status" value="1"/>
</dbReference>
<dbReference type="PROSITE" id="PS51352">
    <property type="entry name" value="THIOREDOXIN_2"/>
    <property type="match status" value="1"/>
</dbReference>
<reference evidence="8" key="1">
    <citation type="journal article" date="2019" name="Int. J. Syst. Evol. Microbiol.">
        <title>The Global Catalogue of Microorganisms (GCM) 10K type strain sequencing project: providing services to taxonomists for standard genome sequencing and annotation.</title>
        <authorList>
            <consortium name="The Broad Institute Genomics Platform"/>
            <consortium name="The Broad Institute Genome Sequencing Center for Infectious Disease"/>
            <person name="Wu L."/>
            <person name="Ma J."/>
        </authorList>
    </citation>
    <scope>NUCLEOTIDE SEQUENCE [LARGE SCALE GENOMIC DNA]</scope>
    <source>
        <strain evidence="8">JCM 17543</strain>
    </source>
</reference>
<organism evidence="7 8">
    <name type="scientific">Sphingomonas limnosediminicola</name>
    <dbReference type="NCBI Taxonomy" id="940133"/>
    <lineage>
        <taxon>Bacteria</taxon>
        <taxon>Pseudomonadati</taxon>
        <taxon>Pseudomonadota</taxon>
        <taxon>Alphaproteobacteria</taxon>
        <taxon>Sphingomonadales</taxon>
        <taxon>Sphingomonadaceae</taxon>
        <taxon>Sphingomonas</taxon>
    </lineage>
</organism>
<evidence type="ECO:0000313" key="8">
    <source>
        <dbReference type="Proteomes" id="UP001500827"/>
    </source>
</evidence>
<gene>
    <name evidence="7" type="ORF">GCM10022276_26110</name>
</gene>
<dbReference type="CDD" id="cd03023">
    <property type="entry name" value="DsbA_Com1_like"/>
    <property type="match status" value="1"/>
</dbReference>
<sequence>MNETVAPPPARSSGTLGAAIAGGVIGSVLTAVALIVAAPDFLASRMVRQGLLADPAILSDTVDAMRDAQYQPVLQANRAAIETPFASSWKGAAKPDVTLVEFYDYACPYCKASNPFIDRLLKEDKGLRVVYRELPILGPDSLTAARVSLQASKAGRFAQFHDALWGAGRPAADTIAAASQAAAVAPAARNDPEIEAELKRNFGLAGQLGATGTPLFIVGDKVLNGAVGYDALKDAIAKARRAS</sequence>
<evidence type="ECO:0000259" key="6">
    <source>
        <dbReference type="PROSITE" id="PS51352"/>
    </source>
</evidence>